<dbReference type="CDD" id="cd18011">
    <property type="entry name" value="DEXDc_RapA"/>
    <property type="match status" value="1"/>
</dbReference>
<dbReference type="InterPro" id="IPR014001">
    <property type="entry name" value="Helicase_ATP-bd"/>
</dbReference>
<dbReference type="InterPro" id="IPR027417">
    <property type="entry name" value="P-loop_NTPase"/>
</dbReference>
<dbReference type="Proteomes" id="UP001059836">
    <property type="component" value="Chromosome"/>
</dbReference>
<evidence type="ECO:0000256" key="3">
    <source>
        <dbReference type="ARBA" id="ARBA00022806"/>
    </source>
</evidence>
<keyword evidence="4" id="KW-0067">ATP-binding</keyword>
<dbReference type="Pfam" id="PF13020">
    <property type="entry name" value="NOV_C"/>
    <property type="match status" value="1"/>
</dbReference>
<reference evidence="7" key="1">
    <citation type="journal article" date="2021" name="Nat. Microbiol.">
        <title>Cocultivation of an ultrasmall environmental parasitic bacterium with lytic ability against bacteria associated with wastewater foams.</title>
        <authorList>
            <person name="Batinovic S."/>
            <person name="Rose J.J.A."/>
            <person name="Ratcliffe J."/>
            <person name="Seviour R.J."/>
            <person name="Petrovski S."/>
        </authorList>
    </citation>
    <scope>NUCLEOTIDE SEQUENCE</scope>
    <source>
        <strain evidence="7">CON9</strain>
    </source>
</reference>
<organism evidence="7 8">
    <name type="scientific">Gordonia pseudamarae</name>
    <dbReference type="NCBI Taxonomy" id="2831662"/>
    <lineage>
        <taxon>Bacteria</taxon>
        <taxon>Bacillati</taxon>
        <taxon>Actinomycetota</taxon>
        <taxon>Actinomycetes</taxon>
        <taxon>Mycobacteriales</taxon>
        <taxon>Gordoniaceae</taxon>
        <taxon>Gordonia</taxon>
    </lineage>
</organism>
<dbReference type="InterPro" id="IPR024975">
    <property type="entry name" value="NOV_C"/>
</dbReference>
<keyword evidence="8" id="KW-1185">Reference proteome</keyword>
<dbReference type="EMBL" id="CP045809">
    <property type="protein sequence ID" value="QHN34747.1"/>
    <property type="molecule type" value="Genomic_DNA"/>
</dbReference>
<dbReference type="PANTHER" id="PTHR45766:SF6">
    <property type="entry name" value="SWI_SNF-RELATED MATRIX-ASSOCIATED ACTIN-DEPENDENT REGULATOR OF CHROMATIN SUBFAMILY A-LIKE PROTEIN 1"/>
    <property type="match status" value="1"/>
</dbReference>
<dbReference type="Gene3D" id="3.40.50.300">
    <property type="entry name" value="P-loop containing nucleotide triphosphate hydrolases"/>
    <property type="match status" value="1"/>
</dbReference>
<accession>A0ABX6IFV9</accession>
<evidence type="ECO:0000259" key="5">
    <source>
        <dbReference type="PROSITE" id="PS51192"/>
    </source>
</evidence>
<dbReference type="InterPro" id="IPR038718">
    <property type="entry name" value="SNF2-like_sf"/>
</dbReference>
<dbReference type="PANTHER" id="PTHR45766">
    <property type="entry name" value="DNA ANNEALING HELICASE AND ENDONUCLEASE ZRANB3 FAMILY MEMBER"/>
    <property type="match status" value="1"/>
</dbReference>
<keyword evidence="3" id="KW-0347">Helicase</keyword>
<sequence>MMCTPLTMDNLRPQARLRGRWPEPVTVVAVTALGPDASTVILRRGDGTISEEMFYANDLDSIEIVPADAADWTFAADASEFKLAAEALRIRMAGLHDPMLAVGTSDISPLPHQIRAVYGELLPRTPLRFLLADDPGAGKTVMAGLYAKELMLRGDLTRMLIVAPGGLVEQWQDELGSKFGISATILGRELVNTSVGGDPFMTHPLLIARMDQLARDEDLREILARSEWDLVIVDEAHRMSATWWSGELRKTSRYALGELLGSISRHLLLMTATPHSGIETNFQAFLALIDPDRFEGQARGETTSTDTTGLMRRMVKEDLLTFDGKPLFPERIAETVPYKLSGGELQLYEAVTRYVRDEMNRVDKQSDSPQRRTVGFALTVLQRRLASSTHAILRSLVRRRDRLAAMRADMAAGRYTAPGDPGRIPRPEDFDDTDEFSAEEYERVEEEVVDAATAARTVAELDAEIAILDELVTLATEVRNSGNDRKWAELRSLLIDRSLLRDEDGRPRKLIIFSEHRDTLDYLARQVRNLVGADDAVLTIHGGTRRTDRVAIREQFTQEPHRQVLIATDAAGEGLNLQAAHLMINYDLPWNPNRLEQRFGRIHRIGQEKVCRVWNLVADQTREGQVYERLLIKMEQQRKAYGGKLFDVLGEAFNETPLRILLMEAIRYGDDPARIAEIERVVDAQVADGCVELVESRALARETLGPLELDELRRRMDDATARRLQPHYIEKFFVDAFGALGGRMKRREKGRYQISNVPGQLRHRPVRHEHAGRPVVTSYERVTFEPAAVSGAKRAELLAPGHPLLDTLLDVTVERGQRALNDGAVLFDPTDPGTTPSVIVAMTGDIVDGHGITVSKRFSFVSVTTGPDGQPVLADAGRAPHLDLTALPVGAESAAERARMSVSGNAHTSAMRWAAGVAQPEHLRDVRERLLPTVEKTRSAVRSRLVSQINYLDGEAARLREVIAAGRSGKRLRHSPDRLESRARDLEARLDARMTTLAKDAALTARPPNLTAVMLVIPAGMVGGQIARRAKDTQITDARAVAAVLAAERALGREPEEMPHNNKGYDIRSVPLPDADGVRGPTVFIEVKGRIEGADSFFVTYNEVLHGRNTGPQHRLALVSVSDEGPDHDDIRYLTNHFASFEIGGTDVSGVELDWRKTWAKGKPPH</sequence>
<gene>
    <name evidence="7" type="ORF">GII31_07375</name>
</gene>
<feature type="domain" description="Helicase ATP-binding" evidence="5">
    <location>
        <begin position="120"/>
        <end position="292"/>
    </location>
</feature>
<dbReference type="InterPro" id="IPR049730">
    <property type="entry name" value="SNF2/RAD54-like_C"/>
</dbReference>
<dbReference type="Pfam" id="PF00271">
    <property type="entry name" value="Helicase_C"/>
    <property type="match status" value="1"/>
</dbReference>
<name>A0ABX6IFV9_9ACTN</name>
<dbReference type="CDD" id="cd18793">
    <property type="entry name" value="SF2_C_SNF"/>
    <property type="match status" value="1"/>
</dbReference>
<dbReference type="SUPFAM" id="SSF52540">
    <property type="entry name" value="P-loop containing nucleoside triphosphate hydrolases"/>
    <property type="match status" value="2"/>
</dbReference>
<evidence type="ECO:0000313" key="7">
    <source>
        <dbReference type="EMBL" id="QHN34747.1"/>
    </source>
</evidence>
<dbReference type="SMART" id="SM00487">
    <property type="entry name" value="DEXDc"/>
    <property type="match status" value="1"/>
</dbReference>
<dbReference type="InterPro" id="IPR057342">
    <property type="entry name" value="DEXDc_RapA"/>
</dbReference>
<keyword evidence="2" id="KW-0378">Hydrolase</keyword>
<dbReference type="Pfam" id="PF04851">
    <property type="entry name" value="ResIII"/>
    <property type="match status" value="1"/>
</dbReference>
<dbReference type="InterPro" id="IPR001650">
    <property type="entry name" value="Helicase_C-like"/>
</dbReference>
<evidence type="ECO:0000256" key="2">
    <source>
        <dbReference type="ARBA" id="ARBA00022801"/>
    </source>
</evidence>
<proteinExistence type="predicted"/>
<dbReference type="PROSITE" id="PS51194">
    <property type="entry name" value="HELICASE_CTER"/>
    <property type="match status" value="1"/>
</dbReference>
<dbReference type="PROSITE" id="PS51192">
    <property type="entry name" value="HELICASE_ATP_BIND_1"/>
    <property type="match status" value="1"/>
</dbReference>
<feature type="domain" description="Helicase C-terminal" evidence="6">
    <location>
        <begin position="494"/>
        <end position="664"/>
    </location>
</feature>
<evidence type="ECO:0000256" key="1">
    <source>
        <dbReference type="ARBA" id="ARBA00022741"/>
    </source>
</evidence>
<evidence type="ECO:0000313" key="8">
    <source>
        <dbReference type="Proteomes" id="UP001059836"/>
    </source>
</evidence>
<protein>
    <submittedName>
        <fullName evidence="7">DUF3883 domain-containing protein</fullName>
    </submittedName>
</protein>
<evidence type="ECO:0000256" key="4">
    <source>
        <dbReference type="ARBA" id="ARBA00022840"/>
    </source>
</evidence>
<dbReference type="SMART" id="SM00490">
    <property type="entry name" value="HELICc"/>
    <property type="match status" value="1"/>
</dbReference>
<evidence type="ECO:0000259" key="6">
    <source>
        <dbReference type="PROSITE" id="PS51194"/>
    </source>
</evidence>
<keyword evidence="1" id="KW-0547">Nucleotide-binding</keyword>
<dbReference type="InterPro" id="IPR006935">
    <property type="entry name" value="Helicase/UvrB_N"/>
</dbReference>
<dbReference type="Gene3D" id="3.40.50.10810">
    <property type="entry name" value="Tandem AAA-ATPase domain"/>
    <property type="match status" value="1"/>
</dbReference>